<comment type="caution">
    <text evidence="1">The sequence shown here is derived from an EMBL/GenBank/DDBJ whole genome shotgun (WGS) entry which is preliminary data.</text>
</comment>
<gene>
    <name evidence="1" type="ORF">FCC1311_109782</name>
</gene>
<evidence type="ECO:0000313" key="1">
    <source>
        <dbReference type="EMBL" id="GBG34756.1"/>
    </source>
</evidence>
<reference evidence="1 2" key="1">
    <citation type="submission" date="2017-12" db="EMBL/GenBank/DDBJ databases">
        <title>Sequencing, de novo assembly and annotation of complete genome of a new Thraustochytrid species, strain FCC1311.</title>
        <authorList>
            <person name="Sedici K."/>
            <person name="Godart F."/>
            <person name="Aiese Cigliano R."/>
            <person name="Sanseverino W."/>
            <person name="Barakat M."/>
            <person name="Ortet P."/>
            <person name="Marechal E."/>
            <person name="Cagnac O."/>
            <person name="Amato A."/>
        </authorList>
    </citation>
    <scope>NUCLEOTIDE SEQUENCE [LARGE SCALE GENOMIC DNA]</scope>
</reference>
<dbReference type="EMBL" id="BEYU01000213">
    <property type="protein sequence ID" value="GBG34756.1"/>
    <property type="molecule type" value="Genomic_DNA"/>
</dbReference>
<sequence length="143" mass="16227">MREIPEFVTLMENAEAMSQLELFPTSMRNKLIIIQKETQELMFANKMISTTLGYSEFWRLVLIIPSHFISCKVLVLDIGTYLCVLTFLCRVPMSTLCSRPTCANATFENTAVIKVSNDRSAAQAQHGEDLILNGTNVILRHWV</sequence>
<dbReference type="AlphaFoldDB" id="A0A2R5GV83"/>
<evidence type="ECO:0000313" key="2">
    <source>
        <dbReference type="Proteomes" id="UP000241890"/>
    </source>
</evidence>
<organism evidence="1 2">
    <name type="scientific">Hondaea fermentalgiana</name>
    <dbReference type="NCBI Taxonomy" id="2315210"/>
    <lineage>
        <taxon>Eukaryota</taxon>
        <taxon>Sar</taxon>
        <taxon>Stramenopiles</taxon>
        <taxon>Bigyra</taxon>
        <taxon>Labyrinthulomycetes</taxon>
        <taxon>Thraustochytrida</taxon>
        <taxon>Thraustochytriidae</taxon>
        <taxon>Hondaea</taxon>
    </lineage>
</organism>
<proteinExistence type="predicted"/>
<protein>
    <submittedName>
        <fullName evidence="1">Uncharacterized protein</fullName>
    </submittedName>
</protein>
<accession>A0A2R5GV83</accession>
<keyword evidence="2" id="KW-1185">Reference proteome</keyword>
<name>A0A2R5GV83_9STRA</name>
<dbReference type="Proteomes" id="UP000241890">
    <property type="component" value="Unassembled WGS sequence"/>
</dbReference>
<dbReference type="InParanoid" id="A0A2R5GV83"/>